<dbReference type="InterPro" id="IPR023753">
    <property type="entry name" value="FAD/NAD-binding_dom"/>
</dbReference>
<dbReference type="GO" id="GO:0003955">
    <property type="term" value="F:NAD(P)H dehydrogenase (quinone) activity"/>
    <property type="evidence" value="ECO:0007669"/>
    <property type="project" value="TreeGrafter"/>
</dbReference>
<dbReference type="PRINTS" id="PR00368">
    <property type="entry name" value="FADPNR"/>
</dbReference>
<dbReference type="PANTHER" id="PTHR42913:SF4">
    <property type="entry name" value="ALTERNATIVE NAD(P)H-UBIQUINONE OXIDOREDUCTASE C1, CHLOROPLASTIC_MITOCHONDRIAL"/>
    <property type="match status" value="1"/>
</dbReference>
<evidence type="ECO:0000256" key="4">
    <source>
        <dbReference type="ARBA" id="ARBA00023002"/>
    </source>
</evidence>
<gene>
    <name evidence="6" type="ORF">g.42120</name>
</gene>
<keyword evidence="3" id="KW-0274">FAD</keyword>
<reference evidence="6" key="1">
    <citation type="submission" date="2015-08" db="EMBL/GenBank/DDBJ databases">
        <authorList>
            <person name="Babu N.S."/>
            <person name="Beckwith C.J."/>
            <person name="Beseler K.G."/>
            <person name="Brison A."/>
            <person name="Carone J.V."/>
            <person name="Caskin T.P."/>
            <person name="Diamond M."/>
            <person name="Durham M.E."/>
            <person name="Foxe J.M."/>
            <person name="Go M."/>
            <person name="Henderson B.A."/>
            <person name="Jones I.B."/>
            <person name="McGettigan J.A."/>
            <person name="Micheletti S.J."/>
            <person name="Nasrallah M.E."/>
            <person name="Ortiz D."/>
            <person name="Piller C.R."/>
            <person name="Privatt S.R."/>
            <person name="Schneider S.L."/>
            <person name="Sharp S."/>
            <person name="Smith T.C."/>
            <person name="Stanton J.D."/>
            <person name="Ullery H.E."/>
            <person name="Wilson R.J."/>
            <person name="Serrano M.G."/>
            <person name="Buck G."/>
            <person name="Lee V."/>
            <person name="Wang Y."/>
            <person name="Carvalho R."/>
            <person name="Voegtly L."/>
            <person name="Shi R."/>
            <person name="Duckworth R."/>
            <person name="Johnson A."/>
            <person name="Loviza R."/>
            <person name="Walstead R."/>
            <person name="Shah Z."/>
            <person name="Kiflezghi M."/>
            <person name="Wade K."/>
            <person name="Ball S.L."/>
            <person name="Bradley K.W."/>
            <person name="Asai D.J."/>
            <person name="Bowman C.A."/>
            <person name="Russell D.A."/>
            <person name="Pope W.H."/>
            <person name="Jacobs-Sera D."/>
            <person name="Hendrix R.W."/>
            <person name="Hatfull G.F."/>
        </authorList>
    </citation>
    <scope>NUCLEOTIDE SEQUENCE</scope>
</reference>
<dbReference type="Pfam" id="PF07992">
    <property type="entry name" value="Pyr_redox_2"/>
    <property type="match status" value="1"/>
</dbReference>
<sequence>MRAALAVFSSGNAPCTPLGTSGFPIVASLRRAFASVNTRAHGLNRTAGQHGGGSGVRPRPCQPLLAAAVPFSAGATAAKPLQPPRICILGGGFGGLNTAVKLDGLVWPEGTKPQITLVDANERFVFKPLLYELLSGAAGEEEVAPTFEKILRPTSVSFVRGQVESVNDGPATGPEASSGGSVTLKGGALLSYDWLVLALGSEPRDAGVPGVKELTHGFTSYEDVLALRGALAALAGNPAPRAVVVGGGYAGVELAAVLADVLPPGAAVSLLASGSDILPAAPAGQRQIAREALAGKGVRVVTGARVAAVESAAGWAGGAGAAGMTGTTGVAGVAGVSGTATSPLTAAPVSWTTPPRRVLLEGAAAAASAPDPSLEAEVVVWAAGSGPTHAPGAGPPGSAPFPTDAGGATQTDATLRVLGHPHVFALGDVAVCAEGAGSPGSGVSAPPRLPATAQVALQQADYVAWNLWAAATGRPLLPFAYQHLGEMMSLGSRAGAVTLPLPIPPALADAARGAALGPLLRAAGLSVHGDGSGAPDRLSLEGPLAAAVRRAAYAYRQPTPEQQARAAADLAKRALGDAAGLARSFLDQAAKGLKSGAR</sequence>
<dbReference type="SUPFAM" id="SSF51905">
    <property type="entry name" value="FAD/NAD(P)-binding domain"/>
    <property type="match status" value="2"/>
</dbReference>
<dbReference type="InterPro" id="IPR051169">
    <property type="entry name" value="NADH-Q_oxidoreductase"/>
</dbReference>
<name>A0A1D2AGM5_AUXPR</name>
<keyword evidence="2" id="KW-0285">Flavoprotein</keyword>
<evidence type="ECO:0000256" key="2">
    <source>
        <dbReference type="ARBA" id="ARBA00022630"/>
    </source>
</evidence>
<evidence type="ECO:0000256" key="1">
    <source>
        <dbReference type="ARBA" id="ARBA00001974"/>
    </source>
</evidence>
<dbReference type="Gene3D" id="3.50.50.100">
    <property type="match status" value="2"/>
</dbReference>
<dbReference type="GO" id="GO:0009507">
    <property type="term" value="C:chloroplast"/>
    <property type="evidence" value="ECO:0007669"/>
    <property type="project" value="TreeGrafter"/>
</dbReference>
<evidence type="ECO:0000259" key="5">
    <source>
        <dbReference type="Pfam" id="PF07992"/>
    </source>
</evidence>
<organism evidence="6">
    <name type="scientific">Auxenochlorella protothecoides</name>
    <name type="common">Green microalga</name>
    <name type="synonym">Chlorella protothecoides</name>
    <dbReference type="NCBI Taxonomy" id="3075"/>
    <lineage>
        <taxon>Eukaryota</taxon>
        <taxon>Viridiplantae</taxon>
        <taxon>Chlorophyta</taxon>
        <taxon>core chlorophytes</taxon>
        <taxon>Trebouxiophyceae</taxon>
        <taxon>Chlorellales</taxon>
        <taxon>Chlorellaceae</taxon>
        <taxon>Auxenochlorella</taxon>
    </lineage>
</organism>
<accession>A0A1D2AGM5</accession>
<keyword evidence="4" id="KW-0560">Oxidoreductase</keyword>
<comment type="cofactor">
    <cofactor evidence="1">
        <name>FAD</name>
        <dbReference type="ChEBI" id="CHEBI:57692"/>
    </cofactor>
</comment>
<dbReference type="AlphaFoldDB" id="A0A1D2AGM5"/>
<dbReference type="InterPro" id="IPR036188">
    <property type="entry name" value="FAD/NAD-bd_sf"/>
</dbReference>
<evidence type="ECO:0000256" key="3">
    <source>
        <dbReference type="ARBA" id="ARBA00022827"/>
    </source>
</evidence>
<evidence type="ECO:0000313" key="6">
    <source>
        <dbReference type="EMBL" id="JAT78093.1"/>
    </source>
</evidence>
<protein>
    <recommendedName>
        <fullName evidence="5">FAD/NAD(P)-binding domain-containing protein</fullName>
    </recommendedName>
</protein>
<dbReference type="PANTHER" id="PTHR42913">
    <property type="entry name" value="APOPTOSIS-INDUCING FACTOR 1"/>
    <property type="match status" value="1"/>
</dbReference>
<dbReference type="GO" id="GO:0042372">
    <property type="term" value="P:phylloquinone biosynthetic process"/>
    <property type="evidence" value="ECO:0007669"/>
    <property type="project" value="TreeGrafter"/>
</dbReference>
<dbReference type="EMBL" id="GDKF01000529">
    <property type="protein sequence ID" value="JAT78093.1"/>
    <property type="molecule type" value="Transcribed_RNA"/>
</dbReference>
<feature type="domain" description="FAD/NAD(P)-binding" evidence="5">
    <location>
        <begin position="85"/>
        <end position="460"/>
    </location>
</feature>
<dbReference type="GO" id="GO:0019646">
    <property type="term" value="P:aerobic electron transport chain"/>
    <property type="evidence" value="ECO:0007669"/>
    <property type="project" value="TreeGrafter"/>
</dbReference>
<proteinExistence type="predicted"/>